<organism evidence="3 4">
    <name type="scientific">Corynebacterium phocae</name>
    <dbReference type="NCBI Taxonomy" id="161895"/>
    <lineage>
        <taxon>Bacteria</taxon>
        <taxon>Bacillati</taxon>
        <taxon>Actinomycetota</taxon>
        <taxon>Actinomycetes</taxon>
        <taxon>Mycobacteriales</taxon>
        <taxon>Corynebacteriaceae</taxon>
        <taxon>Corynebacterium</taxon>
    </lineage>
</organism>
<dbReference type="Pfam" id="PF04012">
    <property type="entry name" value="PspA_IM30"/>
    <property type="match status" value="1"/>
</dbReference>
<dbReference type="STRING" id="161895.CPHO_11805"/>
<keyword evidence="4" id="KW-1185">Reference proteome</keyword>
<proteinExistence type="inferred from homology"/>
<dbReference type="EMBL" id="CP009249">
    <property type="protein sequence ID" value="APT93461.1"/>
    <property type="molecule type" value="Genomic_DNA"/>
</dbReference>
<accession>A0A1L7D5Z2</accession>
<evidence type="ECO:0000313" key="4">
    <source>
        <dbReference type="Proteomes" id="UP000185491"/>
    </source>
</evidence>
<gene>
    <name evidence="3" type="ORF">CPHO_11805</name>
</gene>
<dbReference type="InterPro" id="IPR007157">
    <property type="entry name" value="PspA_VIPP1"/>
</dbReference>
<evidence type="ECO:0000256" key="2">
    <source>
        <dbReference type="SAM" id="Coils"/>
    </source>
</evidence>
<reference evidence="3 4" key="1">
    <citation type="submission" date="2014-08" db="EMBL/GenBank/DDBJ databases">
        <title>Complete genome sequence of Corynebacterium phocae M408/89/1(T)(=DSM 44612(T)), isolated from the common seal (Phoca vitulina).</title>
        <authorList>
            <person name="Ruckert C."/>
            <person name="Albersmeier A."/>
            <person name="Winkler A."/>
            <person name="Kalinowski J."/>
        </authorList>
    </citation>
    <scope>NUCLEOTIDE SEQUENCE [LARGE SCALE GENOMIC DNA]</scope>
    <source>
        <strain evidence="3 4">M408/89/1</strain>
    </source>
</reference>
<evidence type="ECO:0008006" key="5">
    <source>
        <dbReference type="Google" id="ProtNLM"/>
    </source>
</evidence>
<dbReference type="KEGG" id="cpho:CPHO_11805"/>
<dbReference type="AlphaFoldDB" id="A0A1L7D5Z2"/>
<dbReference type="RefSeq" id="WP_075736072.1">
    <property type="nucleotide sequence ID" value="NZ_CP009249.1"/>
</dbReference>
<comment type="similarity">
    <text evidence="1">Belongs to the PspA/Vipp/IM30 family.</text>
</comment>
<sequence>MANPVSKGWKYLKASLDSKIEQNADPKIQIQQAIDEAKRQHQEITEQAAEIIGNKSRLEMQMNRLSEQAEGYQQQVKAALQKAAEALDGTVAAEYNRAAEVVASQLVAAETQLEDLKIQHRAAAQAAERAKMQQQHSEARLKEQLTEANQLMAQADQAKMQEQSAQALSSFDEMAPSDSTPTLDGVRAKLEKRYAEALGAQELAQAGSAHFDVNAATTDIKANARLEEIRAKMNKELES</sequence>
<evidence type="ECO:0000256" key="1">
    <source>
        <dbReference type="ARBA" id="ARBA00043985"/>
    </source>
</evidence>
<protein>
    <recommendedName>
        <fullName evidence="5">PspA/IM30 family protein</fullName>
    </recommendedName>
</protein>
<evidence type="ECO:0000313" key="3">
    <source>
        <dbReference type="EMBL" id="APT93461.1"/>
    </source>
</evidence>
<name>A0A1L7D5Z2_9CORY</name>
<dbReference type="Proteomes" id="UP000185491">
    <property type="component" value="Chromosome"/>
</dbReference>
<dbReference type="OrthoDB" id="3542619at2"/>
<keyword evidence="2" id="KW-0175">Coiled coil</keyword>
<feature type="coiled-coil region" evidence="2">
    <location>
        <begin position="27"/>
        <end position="168"/>
    </location>
</feature>